<proteinExistence type="predicted"/>
<dbReference type="Proteomes" id="UP000001968">
    <property type="component" value="Chromosome"/>
</dbReference>
<evidence type="ECO:0000313" key="2">
    <source>
        <dbReference type="Proteomes" id="UP000001968"/>
    </source>
</evidence>
<reference evidence="2" key="1">
    <citation type="journal article" date="2010" name="Environ. Microbiol.">
        <title>The genome of Syntrophomonas wolfei: new insights into syntrophic metabolism and biohydrogen production.</title>
        <authorList>
            <person name="Sieber J.R."/>
            <person name="Sims D.R."/>
            <person name="Han C."/>
            <person name="Kim E."/>
            <person name="Lykidis A."/>
            <person name="Lapidus A.L."/>
            <person name="McDonnald E."/>
            <person name="Rohlin L."/>
            <person name="Culley D.E."/>
            <person name="Gunsalus R."/>
            <person name="McInerney M.J."/>
        </authorList>
    </citation>
    <scope>NUCLEOTIDE SEQUENCE [LARGE SCALE GENOMIC DNA]</scope>
    <source>
        <strain evidence="2">DSM 2245B / Goettingen</strain>
    </source>
</reference>
<evidence type="ECO:0000313" key="1">
    <source>
        <dbReference type="EMBL" id="ABI69537.1"/>
    </source>
</evidence>
<sequence>MANLAKYRYTTGPISISEFINNIRILVLNNGAKKHKARVRIFNLDPKPKKEVFDETFTITANSKIQTEFIPMFNAFEVQILTDSPRILIWVGGRSGNENLEGNIILHKDLVRF</sequence>
<dbReference type="RefSeq" id="WP_011641621.1">
    <property type="nucleotide sequence ID" value="NC_008346.1"/>
</dbReference>
<gene>
    <name evidence="1" type="ordered locus">Swol_2246</name>
</gene>
<organism evidence="1 2">
    <name type="scientific">Syntrophomonas wolfei subsp. wolfei (strain DSM 2245B / Goettingen)</name>
    <dbReference type="NCBI Taxonomy" id="335541"/>
    <lineage>
        <taxon>Bacteria</taxon>
        <taxon>Bacillati</taxon>
        <taxon>Bacillota</taxon>
        <taxon>Clostridia</taxon>
        <taxon>Eubacteriales</taxon>
        <taxon>Syntrophomonadaceae</taxon>
        <taxon>Syntrophomonas</taxon>
    </lineage>
</organism>
<name>Q0AUR7_SYNWW</name>
<dbReference type="AlphaFoldDB" id="Q0AUR7"/>
<accession>Q0AUR7</accession>
<protein>
    <submittedName>
        <fullName evidence="1">Uncharacterized protein</fullName>
    </submittedName>
</protein>
<dbReference type="HOGENOM" id="CLU_2132317_0_0_9"/>
<dbReference type="KEGG" id="swo:Swol_2246"/>
<keyword evidence="2" id="KW-1185">Reference proteome</keyword>
<dbReference type="EMBL" id="CP000448">
    <property type="protein sequence ID" value="ABI69537.1"/>
    <property type="molecule type" value="Genomic_DNA"/>
</dbReference>